<proteinExistence type="predicted"/>
<accession>A0ABP8Q7H0</accession>
<gene>
    <name evidence="1" type="ORF">GCM10023191_041810</name>
</gene>
<dbReference type="RefSeq" id="WP_345466149.1">
    <property type="nucleotide sequence ID" value="NZ_BAABHF010000022.1"/>
</dbReference>
<comment type="caution">
    <text evidence="1">The sequence shown here is derived from an EMBL/GenBank/DDBJ whole genome shotgun (WGS) entry which is preliminary data.</text>
</comment>
<dbReference type="EMBL" id="BAABHF010000022">
    <property type="protein sequence ID" value="GAA4497773.1"/>
    <property type="molecule type" value="Genomic_DNA"/>
</dbReference>
<dbReference type="Proteomes" id="UP001500503">
    <property type="component" value="Unassembled WGS sequence"/>
</dbReference>
<protein>
    <submittedName>
        <fullName evidence="1">Uncharacterized protein</fullName>
    </submittedName>
</protein>
<name>A0ABP8Q7H0_9ACTN</name>
<evidence type="ECO:0000313" key="1">
    <source>
        <dbReference type="EMBL" id="GAA4497773.1"/>
    </source>
</evidence>
<keyword evidence="2" id="KW-1185">Reference proteome</keyword>
<sequence length="391" mass="42451">MFGFEWRRSPVGHDTGIWGAPGDRHTVLVVVRSAACGQHLLDVVRLVESDPRVKVAFTTDCDIYHRGVERLLSDVGAVVISWRDATARDFGLAVATDLAAVRRVRAPSAVMPFGERIEAAALREAHRRDLPCASGAHRVVHRCGAGPTSIVLAHEAEVARLARRHPETLPVTTVAGDPTYDRLTASLPLRNFYRRALGVGPRQRLVVVVARSTARPPGATNLLARLPRELPAEEYRVIALFPPEPGPGGVGLADCLRGGLGVLPPEGDWRAALVAADWIIDDGAVGPYGAVTGVPVLLSGVEDADIAPDSALAELARVAPRLSPYRPVEPQLHAAAARHRPDLHRPVLERITSEPGRFNRNMRSLLYRHLRLRQPLSIPTTDPVSPPFRLD</sequence>
<organism evidence="1 2">
    <name type="scientific">Actinoallomurus oryzae</name>
    <dbReference type="NCBI Taxonomy" id="502180"/>
    <lineage>
        <taxon>Bacteria</taxon>
        <taxon>Bacillati</taxon>
        <taxon>Actinomycetota</taxon>
        <taxon>Actinomycetes</taxon>
        <taxon>Streptosporangiales</taxon>
        <taxon>Thermomonosporaceae</taxon>
        <taxon>Actinoallomurus</taxon>
    </lineage>
</organism>
<evidence type="ECO:0000313" key="2">
    <source>
        <dbReference type="Proteomes" id="UP001500503"/>
    </source>
</evidence>
<reference evidence="2" key="1">
    <citation type="journal article" date="2019" name="Int. J. Syst. Evol. Microbiol.">
        <title>The Global Catalogue of Microorganisms (GCM) 10K type strain sequencing project: providing services to taxonomists for standard genome sequencing and annotation.</title>
        <authorList>
            <consortium name="The Broad Institute Genomics Platform"/>
            <consortium name="The Broad Institute Genome Sequencing Center for Infectious Disease"/>
            <person name="Wu L."/>
            <person name="Ma J."/>
        </authorList>
    </citation>
    <scope>NUCLEOTIDE SEQUENCE [LARGE SCALE GENOMIC DNA]</scope>
    <source>
        <strain evidence="2">JCM 17933</strain>
    </source>
</reference>